<organism evidence="1">
    <name type="scientific">Darwinula stevensoni</name>
    <dbReference type="NCBI Taxonomy" id="69355"/>
    <lineage>
        <taxon>Eukaryota</taxon>
        <taxon>Metazoa</taxon>
        <taxon>Ecdysozoa</taxon>
        <taxon>Arthropoda</taxon>
        <taxon>Crustacea</taxon>
        <taxon>Oligostraca</taxon>
        <taxon>Ostracoda</taxon>
        <taxon>Podocopa</taxon>
        <taxon>Podocopida</taxon>
        <taxon>Darwinulocopina</taxon>
        <taxon>Darwinuloidea</taxon>
        <taxon>Darwinulidae</taxon>
        <taxon>Darwinula</taxon>
    </lineage>
</organism>
<dbReference type="PANTHER" id="PTHR32046">
    <property type="entry name" value="G DOMAIN-CONTAINING PROTEIN"/>
    <property type="match status" value="1"/>
</dbReference>
<dbReference type="CDD" id="cd00882">
    <property type="entry name" value="Ras_like_GTPase"/>
    <property type="match status" value="1"/>
</dbReference>
<dbReference type="InterPro" id="IPR027417">
    <property type="entry name" value="P-loop_NTPase"/>
</dbReference>
<dbReference type="EMBL" id="CAJPEV010005543">
    <property type="protein sequence ID" value="CAG0903262.1"/>
    <property type="molecule type" value="Genomic_DNA"/>
</dbReference>
<keyword evidence="2" id="KW-1185">Reference proteome</keyword>
<evidence type="ECO:0000313" key="2">
    <source>
        <dbReference type="Proteomes" id="UP000677054"/>
    </source>
</evidence>
<name>A0A7R9AGB4_9CRUS</name>
<dbReference type="Proteomes" id="UP000677054">
    <property type="component" value="Unassembled WGS sequence"/>
</dbReference>
<evidence type="ECO:0008006" key="3">
    <source>
        <dbReference type="Google" id="ProtNLM"/>
    </source>
</evidence>
<reference evidence="1" key="1">
    <citation type="submission" date="2020-11" db="EMBL/GenBank/DDBJ databases">
        <authorList>
            <person name="Tran Van P."/>
        </authorList>
    </citation>
    <scope>NUCLEOTIDE SEQUENCE</scope>
</reference>
<evidence type="ECO:0000313" key="1">
    <source>
        <dbReference type="EMBL" id="CAD7253252.1"/>
    </source>
</evidence>
<dbReference type="EMBL" id="LR905060">
    <property type="protein sequence ID" value="CAD7253252.1"/>
    <property type="molecule type" value="Genomic_DNA"/>
</dbReference>
<sequence>MALLDFADVSKPGKSTMVNGLVNYLLGVKWDEDRRFKIDMAFAISGEESYSSQTKWVSGYTINNPEHGIITIVDTPGFADTGGMDIDAFIPEQIRTFFRINDMKKLSGVGLVVSAAQARLTPAEKYVYHSCLKMFGNDVTENLYVVFTFSDCSEPPALEAIKVENIPYRDYFQVNNSGLYSANKPKEVTSFAKLYWDMGVRGFRKLCTSLSTITPVNLALTSEVMAEQDVLDGKVTELKIQLENSFQELIALEKKEKELLLNPSRSSIKRILCEAQLTLTRTLNNLNDSLLQLDRSSMKSLTMTVLDYIQLHIDAELQERTIGYKERLRVLNEAKIKAEKICRSDRSPDK</sequence>
<protein>
    <recommendedName>
        <fullName evidence="3">AIG1-type G domain-containing protein</fullName>
    </recommendedName>
</protein>
<gene>
    <name evidence="1" type="ORF">DSTB1V02_LOCUS13002</name>
</gene>
<dbReference type="AlphaFoldDB" id="A0A7R9AGB4"/>
<dbReference type="Gene3D" id="3.40.50.300">
    <property type="entry name" value="P-loop containing nucleotide triphosphate hydrolases"/>
    <property type="match status" value="1"/>
</dbReference>
<dbReference type="PANTHER" id="PTHR32046:SF14">
    <property type="match status" value="1"/>
</dbReference>
<dbReference type="SUPFAM" id="SSF52540">
    <property type="entry name" value="P-loop containing nucleoside triphosphate hydrolases"/>
    <property type="match status" value="1"/>
</dbReference>
<dbReference type="OrthoDB" id="2386367at2759"/>
<proteinExistence type="predicted"/>
<accession>A0A7R9AGB4</accession>